<evidence type="ECO:0000256" key="2">
    <source>
        <dbReference type="SAM" id="Phobius"/>
    </source>
</evidence>
<sequence length="485" mass="52443">MTKAPPAQRASLPLSTIFAFAATSLPIQAVTIAVAVYLPRHYASHLGVSLAAVGTAFFIVRMIDIPVDGLLGWVMDKTRTRWGRYRVWTLVGAPFLMAAMYWLFMPADGVGTTYLIFWLLVMYLGTSIISLSHAAWAATLAPAYNDRSRVFGIMTAVGVLGAATVLAIPIIAEARNMPDSGNVATMGWFILLLTPIAVGLVVWRTPERIAPEVPGHQFRLRDYWSLVSRPSMARILAADLCLALGPGWMSALYLFFFTDSRGFTTGQASILLAIYILAGFVGAPMAGRLAMMISKHRAVMVTTTGYSLILMSLMLIPKGSMLIAIGPMFLAGFLAAGFGVLTRAMTADIADEVRLEQGRERSGLLYAVTTMTSKIAGAFSIGLTFMVLEAVGYQAKEGVVNTPEAIRNLELAYLIGPIVFVMLGGACMIGYGLDARRHAEIRRLLDERDALYTETVTVETVATENAIIETVTVETAIVGRPNPGR</sequence>
<keyword evidence="2" id="KW-0812">Transmembrane</keyword>
<proteinExistence type="inferred from homology"/>
<keyword evidence="2" id="KW-0472">Membrane</keyword>
<dbReference type="Pfam" id="PF13347">
    <property type="entry name" value="MFS_2"/>
    <property type="match status" value="1"/>
</dbReference>
<dbReference type="SUPFAM" id="SSF103473">
    <property type="entry name" value="MFS general substrate transporter"/>
    <property type="match status" value="1"/>
</dbReference>
<dbReference type="Gene3D" id="1.20.1250.20">
    <property type="entry name" value="MFS general substrate transporter like domains"/>
    <property type="match status" value="2"/>
</dbReference>
<feature type="transmembrane region" description="Helical" evidence="2">
    <location>
        <begin position="268"/>
        <end position="286"/>
    </location>
</feature>
<dbReference type="InterPro" id="IPR039672">
    <property type="entry name" value="MFS_2"/>
</dbReference>
<evidence type="ECO:0000313" key="4">
    <source>
        <dbReference type="Proteomes" id="UP001549110"/>
    </source>
</evidence>
<feature type="transmembrane region" description="Helical" evidence="2">
    <location>
        <begin position="116"/>
        <end position="138"/>
    </location>
</feature>
<dbReference type="EMBL" id="JBEPLU010000003">
    <property type="protein sequence ID" value="MET3528354.1"/>
    <property type="molecule type" value="Genomic_DNA"/>
</dbReference>
<keyword evidence="2" id="KW-1133">Transmembrane helix</keyword>
<protein>
    <submittedName>
        <fullName evidence="3">Na+/melibiose symporter-like transporter</fullName>
    </submittedName>
</protein>
<evidence type="ECO:0000313" key="3">
    <source>
        <dbReference type="EMBL" id="MET3528354.1"/>
    </source>
</evidence>
<dbReference type="InterPro" id="IPR036259">
    <property type="entry name" value="MFS_trans_sf"/>
</dbReference>
<accession>A0ABV2EMR5</accession>
<reference evidence="3 4" key="1">
    <citation type="submission" date="2024-06" db="EMBL/GenBank/DDBJ databases">
        <title>Genomic Encyclopedia of Type Strains, Phase IV (KMG-IV): sequencing the most valuable type-strain genomes for metagenomic binning, comparative biology and taxonomic classification.</title>
        <authorList>
            <person name="Goeker M."/>
        </authorList>
    </citation>
    <scope>NUCLEOTIDE SEQUENCE [LARGE SCALE GENOMIC DNA]</scope>
    <source>
        <strain evidence="3 4">DSM 17809</strain>
    </source>
</reference>
<feature type="transmembrane region" description="Helical" evidence="2">
    <location>
        <begin position="85"/>
        <end position="104"/>
    </location>
</feature>
<dbReference type="RefSeq" id="WP_331932932.1">
    <property type="nucleotide sequence ID" value="NZ_JBEPLU010000003.1"/>
</dbReference>
<dbReference type="PANTHER" id="PTHR11328:SF24">
    <property type="entry name" value="MAJOR FACILITATOR SUPERFAMILY (MFS) PROFILE DOMAIN-CONTAINING PROTEIN"/>
    <property type="match status" value="1"/>
</dbReference>
<dbReference type="PANTHER" id="PTHR11328">
    <property type="entry name" value="MAJOR FACILITATOR SUPERFAMILY DOMAIN-CONTAINING PROTEIN"/>
    <property type="match status" value="1"/>
</dbReference>
<feature type="transmembrane region" description="Helical" evidence="2">
    <location>
        <begin position="411"/>
        <end position="433"/>
    </location>
</feature>
<evidence type="ECO:0000256" key="1">
    <source>
        <dbReference type="ARBA" id="ARBA00009617"/>
    </source>
</evidence>
<keyword evidence="4" id="KW-1185">Reference proteome</keyword>
<dbReference type="Proteomes" id="UP001549110">
    <property type="component" value="Unassembled WGS sequence"/>
</dbReference>
<organism evidence="3 4">
    <name type="scientific">Phenylobacterium koreense</name>
    <dbReference type="NCBI Taxonomy" id="266125"/>
    <lineage>
        <taxon>Bacteria</taxon>
        <taxon>Pseudomonadati</taxon>
        <taxon>Pseudomonadota</taxon>
        <taxon>Alphaproteobacteria</taxon>
        <taxon>Caulobacterales</taxon>
        <taxon>Caulobacteraceae</taxon>
        <taxon>Phenylobacterium</taxon>
    </lineage>
</organism>
<comment type="similarity">
    <text evidence="1">Belongs to the sodium:galactoside symporter (TC 2.A.2) family.</text>
</comment>
<feature type="transmembrane region" description="Helical" evidence="2">
    <location>
        <begin position="298"/>
        <end position="316"/>
    </location>
</feature>
<feature type="transmembrane region" description="Helical" evidence="2">
    <location>
        <begin position="183"/>
        <end position="203"/>
    </location>
</feature>
<feature type="transmembrane region" description="Helical" evidence="2">
    <location>
        <begin position="150"/>
        <end position="171"/>
    </location>
</feature>
<feature type="transmembrane region" description="Helical" evidence="2">
    <location>
        <begin position="12"/>
        <end position="38"/>
    </location>
</feature>
<comment type="caution">
    <text evidence="3">The sequence shown here is derived from an EMBL/GenBank/DDBJ whole genome shotgun (WGS) entry which is preliminary data.</text>
</comment>
<name>A0ABV2EMR5_9CAUL</name>
<feature type="transmembrane region" description="Helical" evidence="2">
    <location>
        <begin position="235"/>
        <end position="256"/>
    </location>
</feature>
<feature type="transmembrane region" description="Helical" evidence="2">
    <location>
        <begin position="363"/>
        <end position="391"/>
    </location>
</feature>
<gene>
    <name evidence="3" type="ORF">ABID41_003493</name>
</gene>
<feature type="transmembrane region" description="Helical" evidence="2">
    <location>
        <begin position="322"/>
        <end position="342"/>
    </location>
</feature>
<feature type="transmembrane region" description="Helical" evidence="2">
    <location>
        <begin position="44"/>
        <end position="64"/>
    </location>
</feature>